<keyword evidence="1" id="KW-0812">Transmembrane</keyword>
<keyword evidence="1" id="KW-1133">Transmembrane helix</keyword>
<reference evidence="4" key="1">
    <citation type="journal article" date="2017" name="Nat. Commun.">
        <title>The asparagus genome sheds light on the origin and evolution of a young Y chromosome.</title>
        <authorList>
            <person name="Harkess A."/>
            <person name="Zhou J."/>
            <person name="Xu C."/>
            <person name="Bowers J.E."/>
            <person name="Van der Hulst R."/>
            <person name="Ayyampalayam S."/>
            <person name="Mercati F."/>
            <person name="Riccardi P."/>
            <person name="McKain M.R."/>
            <person name="Kakrana A."/>
            <person name="Tang H."/>
            <person name="Ray J."/>
            <person name="Groenendijk J."/>
            <person name="Arikit S."/>
            <person name="Mathioni S.M."/>
            <person name="Nakano M."/>
            <person name="Shan H."/>
            <person name="Telgmann-Rauber A."/>
            <person name="Kanno A."/>
            <person name="Yue Z."/>
            <person name="Chen H."/>
            <person name="Li W."/>
            <person name="Chen Y."/>
            <person name="Xu X."/>
            <person name="Zhang Y."/>
            <person name="Luo S."/>
            <person name="Chen H."/>
            <person name="Gao J."/>
            <person name="Mao Z."/>
            <person name="Pires J.C."/>
            <person name="Luo M."/>
            <person name="Kudrna D."/>
            <person name="Wing R.A."/>
            <person name="Meyers B.C."/>
            <person name="Yi K."/>
            <person name="Kong H."/>
            <person name="Lavrijsen P."/>
            <person name="Sunseri F."/>
            <person name="Falavigna A."/>
            <person name="Ye Y."/>
            <person name="Leebens-Mack J.H."/>
            <person name="Chen G."/>
        </authorList>
    </citation>
    <scope>NUCLEOTIDE SEQUENCE [LARGE SCALE GENOMIC DNA]</scope>
    <source>
        <strain evidence="4">cv. DH0086</strain>
    </source>
</reference>
<sequence length="124" mass="14571">MHKQLSPWLRLLLLLPLSFPLHGHRLFFSDLPFLALLLRTMVMSHLDMITKEKDQCGHIRLSHIAHLPPLGMISAIFVLWLSLRPLSRMLRINIRFSTVFYSVEYFLFSILMMISAITYFSSRL</sequence>
<keyword evidence="1" id="KW-0472">Membrane</keyword>
<evidence type="ECO:0000313" key="3">
    <source>
        <dbReference type="EMBL" id="ONK56810.1"/>
    </source>
</evidence>
<dbReference type="Gramene" id="ONK56810">
    <property type="protein sequence ID" value="ONK56810"/>
    <property type="gene ID" value="A4U43_C10F13240"/>
</dbReference>
<dbReference type="Proteomes" id="UP000243459">
    <property type="component" value="Chromosome 10"/>
</dbReference>
<name>A0A5P1E2P5_ASPOF</name>
<feature type="chain" id="PRO_5024361545" evidence="2">
    <location>
        <begin position="24"/>
        <end position="124"/>
    </location>
</feature>
<feature type="transmembrane region" description="Helical" evidence="1">
    <location>
        <begin position="103"/>
        <end position="121"/>
    </location>
</feature>
<keyword evidence="4" id="KW-1185">Reference proteome</keyword>
<dbReference type="AlphaFoldDB" id="A0A5P1E2P5"/>
<keyword evidence="2" id="KW-0732">Signal</keyword>
<evidence type="ECO:0000313" key="4">
    <source>
        <dbReference type="Proteomes" id="UP000243459"/>
    </source>
</evidence>
<feature type="transmembrane region" description="Helical" evidence="1">
    <location>
        <begin position="61"/>
        <end position="83"/>
    </location>
</feature>
<feature type="signal peptide" evidence="2">
    <location>
        <begin position="1"/>
        <end position="23"/>
    </location>
</feature>
<gene>
    <name evidence="3" type="ORF">A4U43_C10F13240</name>
</gene>
<accession>A0A5P1E2P5</accession>
<proteinExistence type="predicted"/>
<protein>
    <submittedName>
        <fullName evidence="3">Uncharacterized protein</fullName>
    </submittedName>
</protein>
<dbReference type="EMBL" id="CM007390">
    <property type="protein sequence ID" value="ONK56810.1"/>
    <property type="molecule type" value="Genomic_DNA"/>
</dbReference>
<evidence type="ECO:0000256" key="2">
    <source>
        <dbReference type="SAM" id="SignalP"/>
    </source>
</evidence>
<evidence type="ECO:0000256" key="1">
    <source>
        <dbReference type="SAM" id="Phobius"/>
    </source>
</evidence>
<organism evidence="3 4">
    <name type="scientific">Asparagus officinalis</name>
    <name type="common">Garden asparagus</name>
    <dbReference type="NCBI Taxonomy" id="4686"/>
    <lineage>
        <taxon>Eukaryota</taxon>
        <taxon>Viridiplantae</taxon>
        <taxon>Streptophyta</taxon>
        <taxon>Embryophyta</taxon>
        <taxon>Tracheophyta</taxon>
        <taxon>Spermatophyta</taxon>
        <taxon>Magnoliopsida</taxon>
        <taxon>Liliopsida</taxon>
        <taxon>Asparagales</taxon>
        <taxon>Asparagaceae</taxon>
        <taxon>Asparagoideae</taxon>
        <taxon>Asparagus</taxon>
    </lineage>
</organism>